<dbReference type="Gene3D" id="1.20.1280.50">
    <property type="match status" value="1"/>
</dbReference>
<accession>A0AAQ3X8P9</accession>
<gene>
    <name evidence="2" type="ORF">U9M48_035154</name>
</gene>
<dbReference type="SUPFAM" id="SSF63829">
    <property type="entry name" value="Calcium-dependent phosphotriesterase"/>
    <property type="match status" value="1"/>
</dbReference>
<reference evidence="2 3" key="1">
    <citation type="submission" date="2024-02" db="EMBL/GenBank/DDBJ databases">
        <title>High-quality chromosome-scale genome assembly of Pensacola bahiagrass (Paspalum notatum Flugge var. saurae).</title>
        <authorList>
            <person name="Vega J.M."/>
            <person name="Podio M."/>
            <person name="Orjuela J."/>
            <person name="Siena L.A."/>
            <person name="Pessino S.C."/>
            <person name="Combes M.C."/>
            <person name="Mariac C."/>
            <person name="Albertini E."/>
            <person name="Pupilli F."/>
            <person name="Ortiz J.P.A."/>
            <person name="Leblanc O."/>
        </authorList>
    </citation>
    <scope>NUCLEOTIDE SEQUENCE [LARGE SCALE GENOMIC DNA]</scope>
    <source>
        <strain evidence="2">R1</strain>
        <tissue evidence="2">Leaf</tissue>
    </source>
</reference>
<dbReference type="InterPro" id="IPR001810">
    <property type="entry name" value="F-box_dom"/>
</dbReference>
<dbReference type="InterPro" id="IPR055290">
    <property type="entry name" value="At3g26010-like"/>
</dbReference>
<dbReference type="SUPFAM" id="SSF81383">
    <property type="entry name" value="F-box domain"/>
    <property type="match status" value="1"/>
</dbReference>
<dbReference type="Proteomes" id="UP001341281">
    <property type="component" value="Chromosome 08"/>
</dbReference>
<proteinExistence type="predicted"/>
<dbReference type="Pfam" id="PF00646">
    <property type="entry name" value="F-box"/>
    <property type="match status" value="1"/>
</dbReference>
<protein>
    <recommendedName>
        <fullName evidence="1">F-box domain-containing protein</fullName>
    </recommendedName>
</protein>
<organism evidence="2 3">
    <name type="scientific">Paspalum notatum var. saurae</name>
    <dbReference type="NCBI Taxonomy" id="547442"/>
    <lineage>
        <taxon>Eukaryota</taxon>
        <taxon>Viridiplantae</taxon>
        <taxon>Streptophyta</taxon>
        <taxon>Embryophyta</taxon>
        <taxon>Tracheophyta</taxon>
        <taxon>Spermatophyta</taxon>
        <taxon>Magnoliopsida</taxon>
        <taxon>Liliopsida</taxon>
        <taxon>Poales</taxon>
        <taxon>Poaceae</taxon>
        <taxon>PACMAD clade</taxon>
        <taxon>Panicoideae</taxon>
        <taxon>Andropogonodae</taxon>
        <taxon>Paspaleae</taxon>
        <taxon>Paspalinae</taxon>
        <taxon>Paspalum</taxon>
    </lineage>
</organism>
<name>A0AAQ3X8P9_PASNO</name>
<dbReference type="Pfam" id="PF24750">
    <property type="entry name" value="b-prop_At3g26010-like"/>
    <property type="match status" value="1"/>
</dbReference>
<keyword evidence="3" id="KW-1185">Reference proteome</keyword>
<dbReference type="PANTHER" id="PTHR35546">
    <property type="entry name" value="F-BOX PROTEIN INTERACTION DOMAIN PROTEIN-RELATED"/>
    <property type="match status" value="1"/>
</dbReference>
<dbReference type="PROSITE" id="PS50181">
    <property type="entry name" value="FBOX"/>
    <property type="match status" value="1"/>
</dbReference>
<dbReference type="EMBL" id="CP144752">
    <property type="protein sequence ID" value="WVZ88661.1"/>
    <property type="molecule type" value="Genomic_DNA"/>
</dbReference>
<dbReference type="PANTHER" id="PTHR35546:SF80">
    <property type="entry name" value="F-BOX DOMAIN CONTAINING PROTEIN EXPRESSED"/>
    <property type="match status" value="1"/>
</dbReference>
<evidence type="ECO:0000313" key="3">
    <source>
        <dbReference type="Proteomes" id="UP001341281"/>
    </source>
</evidence>
<dbReference type="SMART" id="SM00256">
    <property type="entry name" value="FBOX"/>
    <property type="match status" value="1"/>
</dbReference>
<evidence type="ECO:0000259" key="1">
    <source>
        <dbReference type="PROSITE" id="PS50181"/>
    </source>
</evidence>
<dbReference type="AlphaFoldDB" id="A0AAQ3X8P9"/>
<dbReference type="InterPro" id="IPR056592">
    <property type="entry name" value="Beta-prop_At3g26010-like"/>
</dbReference>
<dbReference type="CDD" id="cd22157">
    <property type="entry name" value="F-box_AtFBW1-like"/>
    <property type="match status" value="1"/>
</dbReference>
<feature type="domain" description="F-box" evidence="1">
    <location>
        <begin position="10"/>
        <end position="56"/>
    </location>
</feature>
<evidence type="ECO:0000313" key="2">
    <source>
        <dbReference type="EMBL" id="WVZ88661.1"/>
    </source>
</evidence>
<sequence>MEEGSRRVAAAAAAVLPEELVVEILARLPAKSICRFKCVSRAWRALISDPANRRRLAQPLSGIFFSRSAGSLPPWGFAGLPTPPPPGVDTALSFLPDTCGEMELLDSCNGLLLLRCNDARGSPAPPPFYAVCNPATAEWVALPPPSRTPGRSEYFAEFDARLNTCVAALGFDPAVSSHFHVFQVVQELHYYDFIFKAVEIYSSETGRWVFRVGIWDENDDIRITGQMTYFNGFLHLCTVSNAVVSVDTEGQAWRLSRVMQNATYRSYSLICHSQGRLVYVYDNMLYDTSVSIYVLEDHDSEKWMWIFKESINKLDLFGPWTEGWSYYTAAFHPDSDLVFFYDRPQKRLMSYDMRNKDVQIVCNIGEVHGEYFNQRQPFLPYVPLYSGLTFQSPRHAQWAAAPDRRRDLHGLCLHHSRPRASAATSTARAGVRRRDFQGLRSRPPPPTAAAIIKEGGSTYARTAAASVHGSRNRNNQDLHCIVTNRISS</sequence>
<dbReference type="InterPro" id="IPR036047">
    <property type="entry name" value="F-box-like_dom_sf"/>
</dbReference>